<name>A0A0E9PWJ8_ANGAN</name>
<reference evidence="1" key="1">
    <citation type="submission" date="2014-11" db="EMBL/GenBank/DDBJ databases">
        <authorList>
            <person name="Amaro Gonzalez C."/>
        </authorList>
    </citation>
    <scope>NUCLEOTIDE SEQUENCE</scope>
</reference>
<proteinExistence type="predicted"/>
<organism evidence="1">
    <name type="scientific">Anguilla anguilla</name>
    <name type="common">European freshwater eel</name>
    <name type="synonym">Muraena anguilla</name>
    <dbReference type="NCBI Taxonomy" id="7936"/>
    <lineage>
        <taxon>Eukaryota</taxon>
        <taxon>Metazoa</taxon>
        <taxon>Chordata</taxon>
        <taxon>Craniata</taxon>
        <taxon>Vertebrata</taxon>
        <taxon>Euteleostomi</taxon>
        <taxon>Actinopterygii</taxon>
        <taxon>Neopterygii</taxon>
        <taxon>Teleostei</taxon>
        <taxon>Anguilliformes</taxon>
        <taxon>Anguillidae</taxon>
        <taxon>Anguilla</taxon>
    </lineage>
</organism>
<sequence length="57" mass="6426">MPDALPDATLPFIWAWDWHYGPDIYTAFKHSSCLPSRRNCGLAIVLCTKLLSLSVYA</sequence>
<dbReference type="EMBL" id="GBXM01100112">
    <property type="protein sequence ID" value="JAH08465.1"/>
    <property type="molecule type" value="Transcribed_RNA"/>
</dbReference>
<evidence type="ECO:0000313" key="1">
    <source>
        <dbReference type="EMBL" id="JAH08465.1"/>
    </source>
</evidence>
<reference evidence="1" key="2">
    <citation type="journal article" date="2015" name="Fish Shellfish Immunol.">
        <title>Early steps in the European eel (Anguilla anguilla)-Vibrio vulnificus interaction in the gills: Role of the RtxA13 toxin.</title>
        <authorList>
            <person name="Callol A."/>
            <person name="Pajuelo D."/>
            <person name="Ebbesson L."/>
            <person name="Teles M."/>
            <person name="MacKenzie S."/>
            <person name="Amaro C."/>
        </authorList>
    </citation>
    <scope>NUCLEOTIDE SEQUENCE</scope>
</reference>
<protein>
    <submittedName>
        <fullName evidence="1">Uncharacterized protein</fullName>
    </submittedName>
</protein>
<dbReference type="AlphaFoldDB" id="A0A0E9PWJ8"/>
<accession>A0A0E9PWJ8</accession>